<evidence type="ECO:0000313" key="3">
    <source>
        <dbReference type="Proteomes" id="UP000181942"/>
    </source>
</evidence>
<dbReference type="Proteomes" id="UP000181942">
    <property type="component" value="Unassembled WGS sequence"/>
</dbReference>
<reference evidence="2 3" key="1">
    <citation type="submission" date="2016-10" db="EMBL/GenBank/DDBJ databases">
        <authorList>
            <person name="de Groot N.N."/>
        </authorList>
    </citation>
    <scope>NUCLEOTIDE SEQUENCE [LARGE SCALE GENOMIC DNA]</scope>
    <source>
        <strain evidence="2 3">OK461</strain>
    </source>
</reference>
<proteinExistence type="predicted"/>
<evidence type="ECO:0000313" key="2">
    <source>
        <dbReference type="EMBL" id="SFF95300.1"/>
    </source>
</evidence>
<sequence>MFRHQDGLTSGSAVGQDAREGARAFAGKRAPHPARPLMPAISTAFPPQPVSDFQEQ</sequence>
<protein>
    <submittedName>
        <fullName evidence="2">Uncharacterized protein</fullName>
    </submittedName>
</protein>
<organism evidence="2 3">
    <name type="scientific">Streptomyces mirabilis</name>
    <dbReference type="NCBI Taxonomy" id="68239"/>
    <lineage>
        <taxon>Bacteria</taxon>
        <taxon>Bacillati</taxon>
        <taxon>Actinomycetota</taxon>
        <taxon>Actinomycetes</taxon>
        <taxon>Kitasatosporales</taxon>
        <taxon>Streptomycetaceae</taxon>
        <taxon>Streptomyces</taxon>
    </lineage>
</organism>
<dbReference type="AlphaFoldDB" id="A0A1I2MWP1"/>
<feature type="region of interest" description="Disordered" evidence="1">
    <location>
        <begin position="1"/>
        <end position="56"/>
    </location>
</feature>
<dbReference type="InterPro" id="IPR014748">
    <property type="entry name" value="Enoyl-CoA_hydra_C"/>
</dbReference>
<dbReference type="EMBL" id="FONR01000014">
    <property type="protein sequence ID" value="SFF95300.1"/>
    <property type="molecule type" value="Genomic_DNA"/>
</dbReference>
<accession>A0A1I2MWP1</accession>
<dbReference type="Gene3D" id="1.10.12.10">
    <property type="entry name" value="Lyase 2-enoyl-coa Hydratase, Chain A, domain 2"/>
    <property type="match status" value="1"/>
</dbReference>
<name>A0A1I2MWP1_9ACTN</name>
<gene>
    <name evidence="2" type="ORF">SAMN02787118_11419</name>
</gene>
<evidence type="ECO:0000256" key="1">
    <source>
        <dbReference type="SAM" id="MobiDB-lite"/>
    </source>
</evidence>